<dbReference type="InterPro" id="IPR017871">
    <property type="entry name" value="ABC_transporter-like_CS"/>
</dbReference>
<proteinExistence type="inferred from homology"/>
<keyword evidence="8 11" id="KW-1133">Transmembrane helix</keyword>
<name>A0A9W7BJ73_9STRA</name>
<evidence type="ECO:0000256" key="7">
    <source>
        <dbReference type="ARBA" id="ARBA00022840"/>
    </source>
</evidence>
<feature type="region of interest" description="Disordered" evidence="10">
    <location>
        <begin position="1"/>
        <end position="32"/>
    </location>
</feature>
<dbReference type="Pfam" id="PF00005">
    <property type="entry name" value="ABC_tran"/>
    <property type="match status" value="2"/>
</dbReference>
<evidence type="ECO:0000259" key="12">
    <source>
        <dbReference type="PROSITE" id="PS50893"/>
    </source>
</evidence>
<dbReference type="GO" id="GO:0016020">
    <property type="term" value="C:membrane"/>
    <property type="evidence" value="ECO:0007669"/>
    <property type="project" value="UniProtKB-SubCell"/>
</dbReference>
<keyword evidence="4 11" id="KW-0812">Transmembrane</keyword>
<evidence type="ECO:0000313" key="14">
    <source>
        <dbReference type="EMBL" id="GMH87130.1"/>
    </source>
</evidence>
<comment type="subcellular location">
    <subcellularLocation>
        <location evidence="1">Membrane</location>
        <topology evidence="1">Multi-pass membrane protein</topology>
    </subcellularLocation>
</comment>
<evidence type="ECO:0000256" key="1">
    <source>
        <dbReference type="ARBA" id="ARBA00004141"/>
    </source>
</evidence>
<dbReference type="SUPFAM" id="SSF90123">
    <property type="entry name" value="ABC transporter transmembrane region"/>
    <property type="match status" value="3"/>
</dbReference>
<organism evidence="14 15">
    <name type="scientific">Triparma laevis f. inornata</name>
    <dbReference type="NCBI Taxonomy" id="1714386"/>
    <lineage>
        <taxon>Eukaryota</taxon>
        <taxon>Sar</taxon>
        <taxon>Stramenopiles</taxon>
        <taxon>Ochrophyta</taxon>
        <taxon>Bolidophyceae</taxon>
        <taxon>Parmales</taxon>
        <taxon>Triparmaceae</taxon>
        <taxon>Triparma</taxon>
    </lineage>
</organism>
<feature type="domain" description="ABC transmembrane type-1" evidence="13">
    <location>
        <begin position="350"/>
        <end position="470"/>
    </location>
</feature>
<evidence type="ECO:0000256" key="10">
    <source>
        <dbReference type="SAM" id="MobiDB-lite"/>
    </source>
</evidence>
<feature type="transmembrane region" description="Helical" evidence="11">
    <location>
        <begin position="960"/>
        <end position="979"/>
    </location>
</feature>
<dbReference type="CDD" id="cd03250">
    <property type="entry name" value="ABCC_MRP_domain1"/>
    <property type="match status" value="1"/>
</dbReference>
<dbReference type="GO" id="GO:0016887">
    <property type="term" value="F:ATP hydrolysis activity"/>
    <property type="evidence" value="ECO:0007669"/>
    <property type="project" value="InterPro"/>
</dbReference>
<dbReference type="InterPro" id="IPR003593">
    <property type="entry name" value="AAA+_ATPase"/>
</dbReference>
<dbReference type="FunFam" id="3.40.50.300:FF:000997">
    <property type="entry name" value="Multidrug resistance-associated protein 1"/>
    <property type="match status" value="1"/>
</dbReference>
<dbReference type="GO" id="GO:0005524">
    <property type="term" value="F:ATP binding"/>
    <property type="evidence" value="ECO:0007669"/>
    <property type="project" value="UniProtKB-KW"/>
</dbReference>
<feature type="transmembrane region" description="Helical" evidence="11">
    <location>
        <begin position="221"/>
        <end position="246"/>
    </location>
</feature>
<keyword evidence="7" id="KW-0067">ATP-binding</keyword>
<evidence type="ECO:0000256" key="11">
    <source>
        <dbReference type="SAM" id="Phobius"/>
    </source>
</evidence>
<feature type="transmembrane region" description="Helical" evidence="11">
    <location>
        <begin position="420"/>
        <end position="441"/>
    </location>
</feature>
<keyword evidence="9 11" id="KW-0472">Membrane</keyword>
<evidence type="ECO:0000313" key="15">
    <source>
        <dbReference type="Proteomes" id="UP001162640"/>
    </source>
</evidence>
<feature type="transmembrane region" description="Helical" evidence="11">
    <location>
        <begin position="252"/>
        <end position="270"/>
    </location>
</feature>
<dbReference type="PANTHER" id="PTHR24223">
    <property type="entry name" value="ATP-BINDING CASSETTE SUB-FAMILY C"/>
    <property type="match status" value="1"/>
</dbReference>
<protein>
    <submittedName>
        <fullName evidence="14">Uncharacterized protein</fullName>
    </submittedName>
</protein>
<feature type="domain" description="ABC transmembrane type-1" evidence="13">
    <location>
        <begin position="831"/>
        <end position="1113"/>
    </location>
</feature>
<dbReference type="PROSITE" id="PS50929">
    <property type="entry name" value="ABC_TM1F"/>
    <property type="match status" value="3"/>
</dbReference>
<evidence type="ECO:0000256" key="9">
    <source>
        <dbReference type="ARBA" id="ARBA00023136"/>
    </source>
</evidence>
<dbReference type="InterPro" id="IPR044726">
    <property type="entry name" value="ABCC_6TM_D2"/>
</dbReference>
<keyword evidence="6" id="KW-0547">Nucleotide-binding</keyword>
<feature type="transmembrane region" description="Helical" evidence="11">
    <location>
        <begin position="871"/>
        <end position="894"/>
    </location>
</feature>
<feature type="compositionally biased region" description="Polar residues" evidence="10">
    <location>
        <begin position="1"/>
        <end position="14"/>
    </location>
</feature>
<evidence type="ECO:0000256" key="4">
    <source>
        <dbReference type="ARBA" id="ARBA00022692"/>
    </source>
</evidence>
<feature type="domain" description="ABC transporter" evidence="12">
    <location>
        <begin position="1157"/>
        <end position="1391"/>
    </location>
</feature>
<dbReference type="CDD" id="cd18580">
    <property type="entry name" value="ABC_6TM_ABCC_D2"/>
    <property type="match status" value="1"/>
</dbReference>
<dbReference type="Gene3D" id="1.20.1560.10">
    <property type="entry name" value="ABC transporter type 1, transmembrane domain"/>
    <property type="match status" value="2"/>
</dbReference>
<comment type="caution">
    <text evidence="14">The sequence shown here is derived from an EMBL/GenBank/DDBJ whole genome shotgun (WGS) entry which is preliminary data.</text>
</comment>
<feature type="transmembrane region" description="Helical" evidence="11">
    <location>
        <begin position="827"/>
        <end position="851"/>
    </location>
</feature>
<dbReference type="SUPFAM" id="SSF52540">
    <property type="entry name" value="P-loop containing nucleoside triphosphate hydrolases"/>
    <property type="match status" value="2"/>
</dbReference>
<keyword evidence="5" id="KW-0677">Repeat</keyword>
<dbReference type="PROSITE" id="PS50893">
    <property type="entry name" value="ABC_TRANSPORTER_2"/>
    <property type="match status" value="2"/>
</dbReference>
<dbReference type="InterPro" id="IPR044746">
    <property type="entry name" value="ABCC_6TM_D1"/>
</dbReference>
<dbReference type="InterPro" id="IPR050173">
    <property type="entry name" value="ABC_transporter_C-like"/>
</dbReference>
<evidence type="ECO:0000256" key="5">
    <source>
        <dbReference type="ARBA" id="ARBA00022737"/>
    </source>
</evidence>
<feature type="transmembrane region" description="Helical" evidence="11">
    <location>
        <begin position="149"/>
        <end position="173"/>
    </location>
</feature>
<dbReference type="FunFam" id="1.20.1560.10:FF:000013">
    <property type="entry name" value="ABC transporter C family member 2"/>
    <property type="match status" value="1"/>
</dbReference>
<accession>A0A9W7BJ73</accession>
<keyword evidence="3" id="KW-0813">Transport</keyword>
<evidence type="ECO:0000259" key="13">
    <source>
        <dbReference type="PROSITE" id="PS50929"/>
    </source>
</evidence>
<feature type="domain" description="ABC transmembrane type-1" evidence="13">
    <location>
        <begin position="116"/>
        <end position="349"/>
    </location>
</feature>
<reference evidence="15" key="1">
    <citation type="journal article" date="2023" name="Commun. Biol.">
        <title>Genome analysis of Parmales, the sister group of diatoms, reveals the evolutionary specialization of diatoms from phago-mixotrophs to photoautotrophs.</title>
        <authorList>
            <person name="Ban H."/>
            <person name="Sato S."/>
            <person name="Yoshikawa S."/>
            <person name="Yamada K."/>
            <person name="Nakamura Y."/>
            <person name="Ichinomiya M."/>
            <person name="Sato N."/>
            <person name="Blanc-Mathieu R."/>
            <person name="Endo H."/>
            <person name="Kuwata A."/>
            <person name="Ogata H."/>
        </authorList>
    </citation>
    <scope>NUCLEOTIDE SEQUENCE [LARGE SCALE GENOMIC DNA]</scope>
</reference>
<evidence type="ECO:0000256" key="2">
    <source>
        <dbReference type="ARBA" id="ARBA00009726"/>
    </source>
</evidence>
<dbReference type="InterPro" id="IPR036640">
    <property type="entry name" value="ABC1_TM_sf"/>
</dbReference>
<dbReference type="PROSITE" id="PS00211">
    <property type="entry name" value="ABC_TRANSPORTER_1"/>
    <property type="match status" value="2"/>
</dbReference>
<feature type="transmembrane region" description="Helical" evidence="11">
    <location>
        <begin position="1086"/>
        <end position="1105"/>
    </location>
</feature>
<evidence type="ECO:0000256" key="6">
    <source>
        <dbReference type="ARBA" id="ARBA00022741"/>
    </source>
</evidence>
<dbReference type="GO" id="GO:0140359">
    <property type="term" value="F:ABC-type transporter activity"/>
    <property type="evidence" value="ECO:0007669"/>
    <property type="project" value="InterPro"/>
</dbReference>
<comment type="similarity">
    <text evidence="2">Belongs to the ABC transporter superfamily. ABCC family. Conjugate transporter (TC 3.A.1.208) subfamily.</text>
</comment>
<dbReference type="EMBL" id="BLQM01000389">
    <property type="protein sequence ID" value="GMH87130.1"/>
    <property type="molecule type" value="Genomic_DNA"/>
</dbReference>
<dbReference type="FunFam" id="3.40.50.300:FF:000838">
    <property type="entry name" value="ABC multidrug transporter (Eurofung)"/>
    <property type="match status" value="1"/>
</dbReference>
<sequence length="1418" mass="158015">MAPRNAPTNWTARTSPDDEPKNTEQLSKNRPPNALENATFFERIFWSWPYPLLKIGESRPLTPFDLPAVSDHDSSSTLLCLLTRLWSSELLRSPSTPSLKRALVIDYFNKTKFIQLVLVLESGIHIFQALSLGKLIIHFQNPQSPPHTGYLWATCITLSSLYVLFAHHIYFFATWRLSMQYKNAAIAMIYNKCSRLKSEVVSAKNVGGKVVNLATNDVERFTLAVIFLPYLIWGPVECLAVLGIGYSLVGPSFLIGYTLLLIFVPMQYYLSQRFATVRSKVAKITDERVSLVSQAVSGVRLMKMSGWEDKFLDRISIIRKGEVKQIQKANVLKAYNEALFFICNIIVAAYYLSQRFATVRSKVAKITDERVSLVSQAVSGVRLMKMSGWEDKFLDRISIIRKGEVKQIQKANVLKAYNEALFFICNIIVAAVIFTAEVVIFEGTLNASDLFTVMTLINIVQFTMTKFFSLGIMGCSEVIVSIDRLEEFLKLKERDPNTNKKCEDGENAIELSGATAVWDEENKVTAVDDVDLSIKKNSLTCVIGPVGSGKSALLQVILSEIDPVKGKLNVEGTVGYASQQPFIVSATVEDNVLFGMDKDGEFYDRVVEAVGLDKDFKRLPHGDQTIIGDRGVNLSGGQKARIGLARAIYARTDIVLLDDVLSAVDVEVGRKIFYSAITDLLLKELKMTVILVTHQHQFCSEPYLTNVLMIGGRVVFTGGYGDCIAKSNGVLSKTMKDDGGEGKRKGNGGGVFGFGEKTVTAKKYSGVKEEGTSVESVELEEKKEADPLVAVEDVIDVDETMIEKRQTGKVSLHTFLSYARAMGKGSLVTFWMVLGMMVVGQVLLILTYTTLGEWAELSPEEQKSSKTLTRVWLFCFFTTIVSFIRTIAAFHYCVDAAKYLHDKMTRIVLRARISFFDTHPMGLVLNRFSADVGTTDDLLVATLFDFCLCGFMSLGGVLTAAYALPIILVCIPFLLFYFVRLRTTFIKSSREIKRVESASRSPVFSMLSEGLNGLTTIRAFPKSPEYFAGLFEERQNDNIRAFFAFIACTRWLGFRLDAICFVLLMCASYLAVVFQSHTDVDIDPAILGLALMMLIQLAGLFQWSVRQSAEAENQMISVERILEYTDLPMEENLDVNLEEDEKACGEQGEQWPNRGKIELRDVSARYRPELEKSMVDVTFVIEGGERVGVVGRTGSGKSTMLQVLFRLLDEIMGDILVDGVDIRNLTLHKYRRSLAVIPQTPTLFNVSLRNNLDPFEEFSDEQILDALECVQMSEVVKGLEGGLQFMLTEGGNNFSVGQQQLLCLSRAILLKSKILVMDESAANVDHLTDKKLNTAVGKVFTDSTIVSIAHRLESIIEYDKVLVMGDGKVLEFGAPKELLDKGAGGVFLGMVMETGDETSKELKRRAAEADTRRRKVIK</sequence>
<dbReference type="SMART" id="SM00382">
    <property type="entry name" value="AAA"/>
    <property type="match status" value="2"/>
</dbReference>
<dbReference type="Pfam" id="PF00664">
    <property type="entry name" value="ABC_membrane"/>
    <property type="match status" value="2"/>
</dbReference>
<dbReference type="InterPro" id="IPR003439">
    <property type="entry name" value="ABC_transporter-like_ATP-bd"/>
</dbReference>
<evidence type="ECO:0000256" key="8">
    <source>
        <dbReference type="ARBA" id="ARBA00022989"/>
    </source>
</evidence>
<dbReference type="PANTHER" id="PTHR24223:SF456">
    <property type="entry name" value="MULTIDRUG RESISTANCE-ASSOCIATED PROTEIN LETHAL(2)03659"/>
    <property type="match status" value="1"/>
</dbReference>
<feature type="domain" description="ABC transporter" evidence="12">
    <location>
        <begin position="509"/>
        <end position="736"/>
    </location>
</feature>
<dbReference type="CDD" id="cd18579">
    <property type="entry name" value="ABC_6TM_ABCC_D1"/>
    <property type="match status" value="1"/>
</dbReference>
<dbReference type="CDD" id="cd03244">
    <property type="entry name" value="ABCC_MRP_domain2"/>
    <property type="match status" value="1"/>
</dbReference>
<feature type="transmembrane region" description="Helical" evidence="11">
    <location>
        <begin position="1056"/>
        <end position="1074"/>
    </location>
</feature>
<dbReference type="InterPro" id="IPR011527">
    <property type="entry name" value="ABC1_TM_dom"/>
</dbReference>
<gene>
    <name evidence="14" type="ORF">TL16_g10757</name>
</gene>
<feature type="transmembrane region" description="Helical" evidence="11">
    <location>
        <begin position="116"/>
        <end position="137"/>
    </location>
</feature>
<dbReference type="InterPro" id="IPR027417">
    <property type="entry name" value="P-loop_NTPase"/>
</dbReference>
<evidence type="ECO:0000256" key="3">
    <source>
        <dbReference type="ARBA" id="ARBA00022448"/>
    </source>
</evidence>
<dbReference type="Gene3D" id="3.40.50.300">
    <property type="entry name" value="P-loop containing nucleotide triphosphate hydrolases"/>
    <property type="match status" value="2"/>
</dbReference>
<dbReference type="Proteomes" id="UP001162640">
    <property type="component" value="Unassembled WGS sequence"/>
</dbReference>